<dbReference type="GeneID" id="13882609"/>
<keyword evidence="3" id="KW-0158">Chromosome</keyword>
<dbReference type="GO" id="GO:0010494">
    <property type="term" value="C:cytoplasmic stress granule"/>
    <property type="evidence" value="ECO:0007669"/>
    <property type="project" value="EnsemblFungi"/>
</dbReference>
<dbReference type="GO" id="GO:0003729">
    <property type="term" value="F:mRNA binding"/>
    <property type="evidence" value="ECO:0007669"/>
    <property type="project" value="TreeGrafter"/>
</dbReference>
<dbReference type="GO" id="GO:0005634">
    <property type="term" value="C:nucleus"/>
    <property type="evidence" value="ECO:0007669"/>
    <property type="project" value="UniProtKB-SubCell"/>
</dbReference>
<accession>H2APT5</accession>
<organism evidence="16 17">
    <name type="scientific">Kazachstania africana (strain ATCC 22294 / BCRC 22015 / CBS 2517 / CECT 1963 / NBRC 1671 / NRRL Y-8276)</name>
    <name type="common">Yeast</name>
    <name type="synonym">Kluyveromyces africanus</name>
    <dbReference type="NCBI Taxonomy" id="1071382"/>
    <lineage>
        <taxon>Eukaryota</taxon>
        <taxon>Fungi</taxon>
        <taxon>Dikarya</taxon>
        <taxon>Ascomycota</taxon>
        <taxon>Saccharomycotina</taxon>
        <taxon>Saccharomycetes</taxon>
        <taxon>Saccharomycetales</taxon>
        <taxon>Saccharomycetaceae</taxon>
        <taxon>Kazachstania</taxon>
    </lineage>
</organism>
<keyword evidence="4" id="KW-0597">Phosphoprotein</keyword>
<evidence type="ECO:0000256" key="6">
    <source>
        <dbReference type="ARBA" id="ARBA00022737"/>
    </source>
</evidence>
<keyword evidence="7 12" id="KW-0863">Zinc-finger</keyword>
<dbReference type="KEGG" id="kaf:KAFR_0B00870"/>
<dbReference type="RefSeq" id="XP_003955520.1">
    <property type="nucleotide sequence ID" value="XM_003955471.1"/>
</dbReference>
<keyword evidence="5" id="KW-0479">Metal-binding</keyword>
<keyword evidence="17" id="KW-1185">Reference proteome</keyword>
<evidence type="ECO:0000256" key="9">
    <source>
        <dbReference type="ARBA" id="ARBA00022884"/>
    </source>
</evidence>
<dbReference type="InParanoid" id="H2APT5"/>
<dbReference type="OrthoDB" id="448399at2759"/>
<evidence type="ECO:0000256" key="10">
    <source>
        <dbReference type="ARBA" id="ARBA00023242"/>
    </source>
</evidence>
<feature type="region of interest" description="Disordered" evidence="13">
    <location>
        <begin position="392"/>
        <end position="418"/>
    </location>
</feature>
<dbReference type="FunFam" id="4.10.1060.10:FF:000021">
    <property type="entry name" value="MUTL protein homolog 3"/>
    <property type="match status" value="1"/>
</dbReference>
<comment type="subcellular location">
    <subcellularLocation>
        <location evidence="2">Chromosome</location>
    </subcellularLocation>
    <subcellularLocation>
        <location evidence="1">Nucleus</location>
    </subcellularLocation>
</comment>
<dbReference type="InterPro" id="IPR001876">
    <property type="entry name" value="Znf_RanBP2"/>
</dbReference>
<evidence type="ECO:0000256" key="7">
    <source>
        <dbReference type="ARBA" id="ARBA00022771"/>
    </source>
</evidence>
<dbReference type="eggNOG" id="KOG4198">
    <property type="taxonomic scope" value="Eukaryota"/>
</dbReference>
<dbReference type="InterPro" id="IPR012677">
    <property type="entry name" value="Nucleotide-bd_a/b_plait_sf"/>
</dbReference>
<dbReference type="InterPro" id="IPR035979">
    <property type="entry name" value="RBD_domain_sf"/>
</dbReference>
<keyword evidence="10" id="KW-0539">Nucleus</keyword>
<dbReference type="SMART" id="SM00547">
    <property type="entry name" value="ZnF_RBZ"/>
    <property type="match status" value="2"/>
</dbReference>
<evidence type="ECO:0000313" key="17">
    <source>
        <dbReference type="Proteomes" id="UP000005220"/>
    </source>
</evidence>
<dbReference type="Gene3D" id="3.30.420.10">
    <property type="entry name" value="Ribonuclease H-like superfamily/Ribonuclease H"/>
    <property type="match status" value="1"/>
</dbReference>
<sequence length="542" mass="61650">MFYVILELDTLHQVETPKDHTRITKVTFQLVNANALGEVPTKVDQIVIDEQAESFKAAFEKLNESITSITRDSSFILCSLFSTWDIRVTLNRQARDLGVSMPYFLQYPKIFDLMKEYQRWCLNHPEVMSWKPKLESDKTINMDKKKLGLLELLTVLGLEDMYNFKEENDGAIDDKMFKNERDMTISTSVLLQLLIRCTTSDDTKNVLTCPYDSDTDVRSFLQERSRVLYMNNLPSDTTQSELESWFTQFGTRPVGFWTFKNVVGDTSSLANTWNSNNSPYVEELDSIPGFVVFQTHEEAIEVLALNGRAILSNVANTKQPRVVEHVVEIQPSSTSVLDKAHEILSSFPQSKNKPRPGDWSCPSCGFSNFQRRTACFRCSFPAPSNGHINIKSQNNSHHPEITSEHNTEGSQQNNTNRANASFNNSMYRYNTRYVNGSSYNQMNNNNHNNNTGSNIPFRAGDWNCASCTYHNFAKNVLCLRCGGPKTSTIYQQQNNNHNHGNNNNNINVIEKPKDESTRKVDLLEFVSLASNNVLRNISSTGN</sequence>
<dbReference type="Gene3D" id="4.10.1060.10">
    <property type="entry name" value="Zinc finger, RanBP2-type"/>
    <property type="match status" value="2"/>
</dbReference>
<feature type="domain" description="RRM" evidence="14">
    <location>
        <begin position="226"/>
        <end position="322"/>
    </location>
</feature>
<feature type="domain" description="RanBP2-type" evidence="15">
    <location>
        <begin position="458"/>
        <end position="487"/>
    </location>
</feature>
<reference evidence="16 17" key="1">
    <citation type="journal article" date="2011" name="Proc. Natl. Acad. Sci. U.S.A.">
        <title>Evolutionary erosion of yeast sex chromosomes by mating-type switching accidents.</title>
        <authorList>
            <person name="Gordon J.L."/>
            <person name="Armisen D."/>
            <person name="Proux-Wera E."/>
            <person name="Oheigeartaigh S.S."/>
            <person name="Byrne K.P."/>
            <person name="Wolfe K.H."/>
        </authorList>
    </citation>
    <scope>NUCLEOTIDE SEQUENCE [LARGE SCALE GENOMIC DNA]</scope>
    <source>
        <strain evidence="17">ATCC 22294 / BCRC 22015 / CBS 2517 / CECT 1963 / NBRC 1671 / NRRL Y-8276</strain>
    </source>
</reference>
<evidence type="ECO:0000256" key="4">
    <source>
        <dbReference type="ARBA" id="ARBA00022553"/>
    </source>
</evidence>
<dbReference type="InterPro" id="IPR036443">
    <property type="entry name" value="Znf_RanBP2_sf"/>
</dbReference>
<dbReference type="FunCoup" id="H2APT5">
    <property type="interactions" value="198"/>
</dbReference>
<dbReference type="Gene3D" id="3.30.70.330">
    <property type="match status" value="1"/>
</dbReference>
<dbReference type="SUPFAM" id="SSF90209">
    <property type="entry name" value="Ran binding protein zinc finger-like"/>
    <property type="match status" value="2"/>
</dbReference>
<evidence type="ECO:0000259" key="14">
    <source>
        <dbReference type="PROSITE" id="PS50102"/>
    </source>
</evidence>
<evidence type="ECO:0000256" key="2">
    <source>
        <dbReference type="ARBA" id="ARBA00004286"/>
    </source>
</evidence>
<dbReference type="PANTHER" id="PTHR23111">
    <property type="entry name" value="ZINC FINGER PROTEIN"/>
    <property type="match status" value="1"/>
</dbReference>
<dbReference type="GO" id="GO:0008270">
    <property type="term" value="F:zinc ion binding"/>
    <property type="evidence" value="ECO:0007669"/>
    <property type="project" value="UniProtKB-KW"/>
</dbReference>
<feature type="compositionally biased region" description="Basic and acidic residues" evidence="13">
    <location>
        <begin position="397"/>
        <end position="407"/>
    </location>
</feature>
<dbReference type="FunFam" id="4.10.1060.10:FF:000024">
    <property type="entry name" value="RNA-binding protein"/>
    <property type="match status" value="1"/>
</dbReference>
<evidence type="ECO:0000256" key="5">
    <source>
        <dbReference type="ARBA" id="ARBA00022723"/>
    </source>
</evidence>
<dbReference type="InterPro" id="IPR036397">
    <property type="entry name" value="RNaseH_sf"/>
</dbReference>
<evidence type="ECO:0000256" key="8">
    <source>
        <dbReference type="ARBA" id="ARBA00022833"/>
    </source>
</evidence>
<evidence type="ECO:0000256" key="12">
    <source>
        <dbReference type="PROSITE-ProRule" id="PRU00322"/>
    </source>
</evidence>
<dbReference type="AlphaFoldDB" id="H2APT5"/>
<evidence type="ECO:0008006" key="18">
    <source>
        <dbReference type="Google" id="ProtNLM"/>
    </source>
</evidence>
<dbReference type="PROSITE" id="PS50102">
    <property type="entry name" value="RRM"/>
    <property type="match status" value="1"/>
</dbReference>
<dbReference type="PROSITE" id="PS50199">
    <property type="entry name" value="ZF_RANBP2_2"/>
    <property type="match status" value="2"/>
</dbReference>
<dbReference type="Proteomes" id="UP000005220">
    <property type="component" value="Chromosome 2"/>
</dbReference>
<protein>
    <recommendedName>
        <fullName evidence="18">Asparagine-rich protein</fullName>
    </recommendedName>
</protein>
<dbReference type="PROSITE" id="PS01358">
    <property type="entry name" value="ZF_RANBP2_1"/>
    <property type="match status" value="2"/>
</dbReference>
<keyword evidence="6" id="KW-0677">Repeat</keyword>
<evidence type="ECO:0000256" key="13">
    <source>
        <dbReference type="SAM" id="MobiDB-lite"/>
    </source>
</evidence>
<evidence type="ECO:0000259" key="15">
    <source>
        <dbReference type="PROSITE" id="PS50199"/>
    </source>
</evidence>
<dbReference type="GO" id="GO:0005694">
    <property type="term" value="C:chromosome"/>
    <property type="evidence" value="ECO:0007669"/>
    <property type="project" value="UniProtKB-SubCell"/>
</dbReference>
<evidence type="ECO:0000313" key="16">
    <source>
        <dbReference type="EMBL" id="CCF56385.1"/>
    </source>
</evidence>
<dbReference type="PANTHER" id="PTHR23111:SF40">
    <property type="entry name" value="RNA-BINDING PROTEIN INVOLVED IN HETEROCHROMATIN ASSEMBLY-RELATED"/>
    <property type="match status" value="1"/>
</dbReference>
<dbReference type="InterPro" id="IPR000504">
    <property type="entry name" value="RRM_dom"/>
</dbReference>
<evidence type="ECO:0000256" key="3">
    <source>
        <dbReference type="ARBA" id="ARBA00022454"/>
    </source>
</evidence>
<gene>
    <name evidence="16" type="primary">KAFR0B00870</name>
    <name evidence="16" type="ORF">KAFR_0B00870</name>
</gene>
<evidence type="ECO:0000256" key="11">
    <source>
        <dbReference type="PROSITE-ProRule" id="PRU00176"/>
    </source>
</evidence>
<evidence type="ECO:0000256" key="1">
    <source>
        <dbReference type="ARBA" id="ARBA00004123"/>
    </source>
</evidence>
<dbReference type="EMBL" id="HE650822">
    <property type="protein sequence ID" value="CCF56385.1"/>
    <property type="molecule type" value="Genomic_DNA"/>
</dbReference>
<dbReference type="STRING" id="1071382.H2APT5"/>
<feature type="domain" description="RanBP2-type" evidence="15">
    <location>
        <begin position="355"/>
        <end position="384"/>
    </location>
</feature>
<dbReference type="HOGENOM" id="CLU_022834_0_0_1"/>
<proteinExistence type="predicted"/>
<dbReference type="Pfam" id="PF00641">
    <property type="entry name" value="Zn_ribbon_RanBP"/>
    <property type="match status" value="2"/>
</dbReference>
<dbReference type="SUPFAM" id="SSF54928">
    <property type="entry name" value="RNA-binding domain, RBD"/>
    <property type="match status" value="1"/>
</dbReference>
<keyword evidence="9 11" id="KW-0694">RNA-binding</keyword>
<name>H2APT5_KAZAF</name>
<keyword evidence="8" id="KW-0862">Zinc</keyword>